<dbReference type="OrthoDB" id="9793216at2"/>
<dbReference type="InterPro" id="IPR034660">
    <property type="entry name" value="DinB/YfiT-like"/>
</dbReference>
<comment type="caution">
    <text evidence="2">The sequence shown here is derived from an EMBL/GenBank/DDBJ whole genome shotgun (WGS) entry which is preliminary data.</text>
</comment>
<evidence type="ECO:0000313" key="2">
    <source>
        <dbReference type="EMBL" id="PSR52953.1"/>
    </source>
</evidence>
<sequence length="172" mass="20015">MIAKASIAELAPFYHRYLQQIPEGDILVRLQEQADELKKMLTPLLPEKQNYAYDAGKWTVKELFGHMIDTERIMAYRTLCIARGEEQSLPGFEENAYVANAQFSKREWSSLLQEYQWQRQANIILFESFDETTLPRTGTANNNPATVRGLITVIAAHEFHHVQILKERYRLK</sequence>
<reference evidence="2 3" key="1">
    <citation type="submission" date="2018-03" db="EMBL/GenBank/DDBJ databases">
        <title>Adhaeribacter sp. HMF7605 Genome sequencing and assembly.</title>
        <authorList>
            <person name="Kang H."/>
            <person name="Kang J."/>
            <person name="Cha I."/>
            <person name="Kim H."/>
            <person name="Joh K."/>
        </authorList>
    </citation>
    <scope>NUCLEOTIDE SEQUENCE [LARGE SCALE GENOMIC DNA]</scope>
    <source>
        <strain evidence="2 3">HMF7605</strain>
    </source>
</reference>
<dbReference type="AlphaFoldDB" id="A0A2T2YBT1"/>
<gene>
    <name evidence="2" type="ORF">AHMF7605_05140</name>
</gene>
<proteinExistence type="predicted"/>
<protein>
    <submittedName>
        <fullName evidence="2">DinB family protein</fullName>
    </submittedName>
</protein>
<evidence type="ECO:0000313" key="3">
    <source>
        <dbReference type="Proteomes" id="UP000240357"/>
    </source>
</evidence>
<dbReference type="EMBL" id="PYFT01000001">
    <property type="protein sequence ID" value="PSR52953.1"/>
    <property type="molecule type" value="Genomic_DNA"/>
</dbReference>
<dbReference type="InterPro" id="IPR024775">
    <property type="entry name" value="DinB-like"/>
</dbReference>
<organism evidence="2 3">
    <name type="scientific">Adhaeribacter arboris</name>
    <dbReference type="NCBI Taxonomy" id="2072846"/>
    <lineage>
        <taxon>Bacteria</taxon>
        <taxon>Pseudomonadati</taxon>
        <taxon>Bacteroidota</taxon>
        <taxon>Cytophagia</taxon>
        <taxon>Cytophagales</taxon>
        <taxon>Hymenobacteraceae</taxon>
        <taxon>Adhaeribacter</taxon>
    </lineage>
</organism>
<name>A0A2T2YBT1_9BACT</name>
<dbReference type="RefSeq" id="WP_106927090.1">
    <property type="nucleotide sequence ID" value="NZ_PYFT01000001.1"/>
</dbReference>
<dbReference type="SUPFAM" id="SSF109854">
    <property type="entry name" value="DinB/YfiT-like putative metalloenzymes"/>
    <property type="match status" value="1"/>
</dbReference>
<dbReference type="Gene3D" id="1.20.120.450">
    <property type="entry name" value="dinb family like domain"/>
    <property type="match status" value="1"/>
</dbReference>
<dbReference type="Pfam" id="PF12867">
    <property type="entry name" value="DinB_2"/>
    <property type="match status" value="1"/>
</dbReference>
<evidence type="ECO:0000259" key="1">
    <source>
        <dbReference type="Pfam" id="PF12867"/>
    </source>
</evidence>
<feature type="domain" description="DinB-like" evidence="1">
    <location>
        <begin position="30"/>
        <end position="164"/>
    </location>
</feature>
<dbReference type="Proteomes" id="UP000240357">
    <property type="component" value="Unassembled WGS sequence"/>
</dbReference>
<accession>A0A2T2YBT1</accession>
<keyword evidence="3" id="KW-1185">Reference proteome</keyword>